<dbReference type="AlphaFoldDB" id="A0A1M7A1A4"/>
<evidence type="ECO:0000313" key="2">
    <source>
        <dbReference type="Proteomes" id="UP000184028"/>
    </source>
</evidence>
<accession>A0A1M7A1A4</accession>
<dbReference type="Proteomes" id="UP000184028">
    <property type="component" value="Unassembled WGS sequence"/>
</dbReference>
<reference evidence="2" key="1">
    <citation type="submission" date="2016-11" db="EMBL/GenBank/DDBJ databases">
        <authorList>
            <person name="Varghese N."/>
            <person name="Submissions S."/>
        </authorList>
    </citation>
    <scope>NUCLEOTIDE SEQUENCE [LARGE SCALE GENOMIC DNA]</scope>
    <source>
        <strain evidence="2">DSM 24724</strain>
    </source>
</reference>
<sequence length="149" mass="16826">MQYNPRPLCMLLIKEESKTTDAFQTALINLESKHSLTVFKDSKLCMGHLKEGSSLATPMVFFNLNDDGYKCLNGIMSIRNDKQNKNLSIVVYDPKAVLCDEDTFIAGANIYIRKSGDAATLKKVLKKIINMNWQCESGKFNKETFFVSV</sequence>
<organism evidence="1 2">
    <name type="scientific">Flavobacterium chilense</name>
    <dbReference type="NCBI Taxonomy" id="946677"/>
    <lineage>
        <taxon>Bacteria</taxon>
        <taxon>Pseudomonadati</taxon>
        <taxon>Bacteroidota</taxon>
        <taxon>Flavobacteriia</taxon>
        <taxon>Flavobacteriales</taxon>
        <taxon>Flavobacteriaceae</taxon>
        <taxon>Flavobacterium</taxon>
    </lineage>
</organism>
<keyword evidence="2" id="KW-1185">Reference proteome</keyword>
<proteinExistence type="predicted"/>
<protein>
    <recommendedName>
        <fullName evidence="3">Response regulatory domain-containing protein</fullName>
    </recommendedName>
</protein>
<evidence type="ECO:0008006" key="3">
    <source>
        <dbReference type="Google" id="ProtNLM"/>
    </source>
</evidence>
<dbReference type="EMBL" id="FRBT01000001">
    <property type="protein sequence ID" value="SHL36440.1"/>
    <property type="molecule type" value="Genomic_DNA"/>
</dbReference>
<gene>
    <name evidence="1" type="ORF">SAMN05444484_1011233</name>
</gene>
<name>A0A1M7A1A4_9FLAO</name>
<dbReference type="STRING" id="946677.SAMN05444484_1011233"/>
<evidence type="ECO:0000313" key="1">
    <source>
        <dbReference type="EMBL" id="SHL36440.1"/>
    </source>
</evidence>